<proteinExistence type="predicted"/>
<evidence type="ECO:0000256" key="1">
    <source>
        <dbReference type="ARBA" id="ARBA00023186"/>
    </source>
</evidence>
<dbReference type="OrthoDB" id="10250354at2759"/>
<dbReference type="EMBL" id="JACMSC010000016">
    <property type="protein sequence ID" value="KAG6482428.1"/>
    <property type="molecule type" value="Genomic_DNA"/>
</dbReference>
<name>A0A8J5F9Q0_ZINOF</name>
<keyword evidence="1" id="KW-0143">Chaperone</keyword>
<evidence type="ECO:0000256" key="3">
    <source>
        <dbReference type="SAM" id="SignalP"/>
    </source>
</evidence>
<evidence type="ECO:0000313" key="6">
    <source>
        <dbReference type="Proteomes" id="UP000734854"/>
    </source>
</evidence>
<organism evidence="5 6">
    <name type="scientific">Zingiber officinale</name>
    <name type="common">Ginger</name>
    <name type="synonym">Amomum zingiber</name>
    <dbReference type="NCBI Taxonomy" id="94328"/>
    <lineage>
        <taxon>Eukaryota</taxon>
        <taxon>Viridiplantae</taxon>
        <taxon>Streptophyta</taxon>
        <taxon>Embryophyta</taxon>
        <taxon>Tracheophyta</taxon>
        <taxon>Spermatophyta</taxon>
        <taxon>Magnoliopsida</taxon>
        <taxon>Liliopsida</taxon>
        <taxon>Zingiberales</taxon>
        <taxon>Zingiberaceae</taxon>
        <taxon>Zingiber</taxon>
    </lineage>
</organism>
<keyword evidence="3" id="KW-0732">Signal</keyword>
<feature type="signal peptide" evidence="3">
    <location>
        <begin position="1"/>
        <end position="21"/>
    </location>
</feature>
<feature type="chain" id="PRO_5035278770" description="J domain-containing protein" evidence="3">
    <location>
        <begin position="22"/>
        <end position="571"/>
    </location>
</feature>
<evidence type="ECO:0000259" key="4">
    <source>
        <dbReference type="PROSITE" id="PS50076"/>
    </source>
</evidence>
<feature type="coiled-coil region" evidence="2">
    <location>
        <begin position="396"/>
        <end position="423"/>
    </location>
</feature>
<feature type="domain" description="J" evidence="4">
    <location>
        <begin position="24"/>
        <end position="88"/>
    </location>
</feature>
<dbReference type="Proteomes" id="UP000734854">
    <property type="component" value="Unassembled WGS sequence"/>
</dbReference>
<dbReference type="CDD" id="cd06257">
    <property type="entry name" value="DnaJ"/>
    <property type="match status" value="1"/>
</dbReference>
<evidence type="ECO:0000313" key="5">
    <source>
        <dbReference type="EMBL" id="KAG6482428.1"/>
    </source>
</evidence>
<dbReference type="InterPro" id="IPR018253">
    <property type="entry name" value="DnaJ_domain_CS"/>
</dbReference>
<evidence type="ECO:0000256" key="2">
    <source>
        <dbReference type="SAM" id="Coils"/>
    </source>
</evidence>
<keyword evidence="2" id="KW-0175">Coiled coil</keyword>
<gene>
    <name evidence="5" type="ORF">ZIOFF_059059</name>
</gene>
<protein>
    <recommendedName>
        <fullName evidence="4">J domain-containing protein</fullName>
    </recommendedName>
</protein>
<dbReference type="InterPro" id="IPR001623">
    <property type="entry name" value="DnaJ_domain"/>
</dbReference>
<dbReference type="PANTHER" id="PTHR45184">
    <property type="entry name" value="DNAJ PROTEIN ERDJ3A"/>
    <property type="match status" value="1"/>
</dbReference>
<dbReference type="PANTHER" id="PTHR45184:SF1">
    <property type="entry name" value="DNAJ PROTEIN ERDJ3A"/>
    <property type="match status" value="1"/>
</dbReference>
<dbReference type="SMART" id="SM00271">
    <property type="entry name" value="DnaJ"/>
    <property type="match status" value="1"/>
</dbReference>
<reference evidence="5 6" key="1">
    <citation type="submission" date="2020-08" db="EMBL/GenBank/DDBJ databases">
        <title>Plant Genome Project.</title>
        <authorList>
            <person name="Zhang R.-G."/>
        </authorList>
    </citation>
    <scope>NUCLEOTIDE SEQUENCE [LARGE SCALE GENOMIC DNA]</scope>
    <source>
        <tissue evidence="5">Rhizome</tissue>
    </source>
</reference>
<keyword evidence="6" id="KW-1185">Reference proteome</keyword>
<accession>A0A8J5F9Q0</accession>
<dbReference type="Pfam" id="PF00226">
    <property type="entry name" value="DnaJ"/>
    <property type="match status" value="1"/>
</dbReference>
<dbReference type="PROSITE" id="PS00636">
    <property type="entry name" value="DNAJ_1"/>
    <property type="match status" value="1"/>
</dbReference>
<dbReference type="PROSITE" id="PS50076">
    <property type="entry name" value="DNAJ_2"/>
    <property type="match status" value="1"/>
</dbReference>
<sequence>MMLRIVFLILFLFFCSRQAQAAVDPYKVLGVDKSASQRDIQKAFHKLSLQYHPDKNKNKGAQEKFAEINNAYEILSDEEKRKNYDLYGDEKGNPGFNGGNFGNEGQTYFTTGGPGSSYFTSNTGGWQTTGGKGNAKTFSFSFGGNSDVSGNPFGFGFGDLFSNFFGSDIKSGNQHDGFTSSSPGGPNSQTSPANIQDVNLQFFNKQIKDQGLTWVLLFYTPSAKGYHILESIVEDVISSLSGGIKAGKVDCNKQSLCKDLGVSLSKSGRLFIYSYKSSERGSLVEYSGNLEERSLKSFCLDHLPRFSRRIELDQFDFSSDSLGNLPKLLLLSTKKDTPVMWRVISGLYRKRFLFYDAEVHDVSHPALRRLGIKKLPSVVGQLVDGEINVLKQGITVKDLKSGIEDLKTLIESFEKKNTKATLNKAKKPVDNEQGRNIPLVTALNFDNLCGDNNALCIIGVFRSSKSREKLETILSEISRKTLVRRPNHARSSKDSISYSMLDGNKQSSILYAFDKSGFKTSDALLVAYKPKKGKFATLTDILTLEAVEKFVSSVLSGDVQFSKIRQHPVIR</sequence>
<dbReference type="FunFam" id="1.10.287.110:FF:000045">
    <property type="entry name" value="Molecular chaperone DnaJ"/>
    <property type="match status" value="1"/>
</dbReference>
<comment type="caution">
    <text evidence="5">The sequence shown here is derived from an EMBL/GenBank/DDBJ whole genome shotgun (WGS) entry which is preliminary data.</text>
</comment>
<dbReference type="InterPro" id="IPR052842">
    <property type="entry name" value="ER_Co-chaperone"/>
</dbReference>
<dbReference type="AlphaFoldDB" id="A0A8J5F9Q0"/>